<evidence type="ECO:0000256" key="8">
    <source>
        <dbReference type="SAM" id="MobiDB-lite"/>
    </source>
</evidence>
<feature type="domain" description="PAS" evidence="11">
    <location>
        <begin position="256"/>
        <end position="328"/>
    </location>
</feature>
<dbReference type="CDD" id="cd00130">
    <property type="entry name" value="PAS"/>
    <property type="match status" value="1"/>
</dbReference>
<feature type="domain" description="PAC" evidence="12">
    <location>
        <begin position="333"/>
        <end position="384"/>
    </location>
</feature>
<dbReference type="Pfam" id="PF13185">
    <property type="entry name" value="GAF_2"/>
    <property type="match status" value="1"/>
</dbReference>
<feature type="coiled-coil region" evidence="7">
    <location>
        <begin position="551"/>
        <end position="596"/>
    </location>
</feature>
<dbReference type="Pfam" id="PF02518">
    <property type="entry name" value="HATPase_c"/>
    <property type="match status" value="1"/>
</dbReference>
<dbReference type="EMBL" id="WHSB02000001">
    <property type="protein sequence ID" value="MCQ4628463.1"/>
    <property type="molecule type" value="Genomic_DNA"/>
</dbReference>
<dbReference type="PANTHER" id="PTHR43065:SF49">
    <property type="entry name" value="HISTIDINE KINASE"/>
    <property type="match status" value="1"/>
</dbReference>
<protein>
    <recommendedName>
        <fullName evidence="2">histidine kinase</fullName>
        <ecNumber evidence="2">2.7.13.3</ecNumber>
    </recommendedName>
</protein>
<evidence type="ECO:0000256" key="3">
    <source>
        <dbReference type="ARBA" id="ARBA00022553"/>
    </source>
</evidence>
<dbReference type="InterPro" id="IPR000700">
    <property type="entry name" value="PAS-assoc_C"/>
</dbReference>
<dbReference type="InterPro" id="IPR001789">
    <property type="entry name" value="Sig_transdc_resp-reg_receiver"/>
</dbReference>
<dbReference type="Proteomes" id="UP000996601">
    <property type="component" value="Unassembled WGS sequence"/>
</dbReference>
<feature type="region of interest" description="Disordered" evidence="8">
    <location>
        <begin position="54"/>
        <end position="81"/>
    </location>
</feature>
<dbReference type="Pfam" id="PF08447">
    <property type="entry name" value="PAS_3"/>
    <property type="match status" value="1"/>
</dbReference>
<evidence type="ECO:0000313" key="14">
    <source>
        <dbReference type="Proteomes" id="UP000996601"/>
    </source>
</evidence>
<dbReference type="PROSITE" id="PS50109">
    <property type="entry name" value="HIS_KIN"/>
    <property type="match status" value="1"/>
</dbReference>
<dbReference type="InterPro" id="IPR003594">
    <property type="entry name" value="HATPase_dom"/>
</dbReference>
<comment type="caution">
    <text evidence="13">The sequence shown here is derived from an EMBL/GenBank/DDBJ whole genome shotgun (WGS) entry which is preliminary data.</text>
</comment>
<dbReference type="InterPro" id="IPR013655">
    <property type="entry name" value="PAS_fold_3"/>
</dbReference>
<dbReference type="Gene3D" id="2.10.70.100">
    <property type="match status" value="1"/>
</dbReference>
<dbReference type="InterPro" id="IPR036097">
    <property type="entry name" value="HisK_dim/P_sf"/>
</dbReference>
<dbReference type="SUPFAM" id="SSF47384">
    <property type="entry name" value="Homodimeric domain of signal transducing histidine kinase"/>
    <property type="match status" value="1"/>
</dbReference>
<dbReference type="SUPFAM" id="SSF52172">
    <property type="entry name" value="CheY-like"/>
    <property type="match status" value="1"/>
</dbReference>
<evidence type="ECO:0000259" key="12">
    <source>
        <dbReference type="PROSITE" id="PS50113"/>
    </source>
</evidence>
<comment type="catalytic activity">
    <reaction evidence="1">
        <text>ATP + protein L-histidine = ADP + protein N-phospho-L-histidine.</text>
        <dbReference type="EC" id="2.7.13.3"/>
    </reaction>
</comment>
<dbReference type="SMART" id="SM00388">
    <property type="entry name" value="HisKA"/>
    <property type="match status" value="1"/>
</dbReference>
<dbReference type="SMART" id="SM00387">
    <property type="entry name" value="HATPase_c"/>
    <property type="match status" value="1"/>
</dbReference>
<keyword evidence="7" id="KW-0175">Coiled coil</keyword>
<dbReference type="PRINTS" id="PR00344">
    <property type="entry name" value="BCTRLSENSOR"/>
</dbReference>
<evidence type="ECO:0000259" key="10">
    <source>
        <dbReference type="PROSITE" id="PS50110"/>
    </source>
</evidence>
<dbReference type="InterPro" id="IPR003661">
    <property type="entry name" value="HisK_dim/P_dom"/>
</dbReference>
<organism evidence="13 14">
    <name type="scientific">Shinella lacus</name>
    <dbReference type="NCBI Taxonomy" id="2654216"/>
    <lineage>
        <taxon>Bacteria</taxon>
        <taxon>Pseudomonadati</taxon>
        <taxon>Pseudomonadota</taxon>
        <taxon>Alphaproteobacteria</taxon>
        <taxon>Hyphomicrobiales</taxon>
        <taxon>Rhizobiaceae</taxon>
        <taxon>Shinella</taxon>
    </lineage>
</organism>
<dbReference type="Gene3D" id="3.30.450.20">
    <property type="entry name" value="PAS domain"/>
    <property type="match status" value="1"/>
</dbReference>
<proteinExistence type="predicted"/>
<accession>A0ABT1QZW1</accession>
<keyword evidence="4" id="KW-0808">Transferase</keyword>
<dbReference type="InterPro" id="IPR011006">
    <property type="entry name" value="CheY-like_superfamily"/>
</dbReference>
<dbReference type="SUPFAM" id="SSF55781">
    <property type="entry name" value="GAF domain-like"/>
    <property type="match status" value="2"/>
</dbReference>
<dbReference type="Pfam" id="PF01590">
    <property type="entry name" value="GAF"/>
    <property type="match status" value="1"/>
</dbReference>
<name>A0ABT1QZW1_9HYPH</name>
<dbReference type="PANTHER" id="PTHR43065">
    <property type="entry name" value="SENSOR HISTIDINE KINASE"/>
    <property type="match status" value="1"/>
</dbReference>
<dbReference type="SMART" id="SM00448">
    <property type="entry name" value="REC"/>
    <property type="match status" value="1"/>
</dbReference>
<dbReference type="Gene3D" id="3.30.565.10">
    <property type="entry name" value="Histidine kinase-like ATPase, C-terminal domain"/>
    <property type="match status" value="1"/>
</dbReference>
<keyword evidence="5" id="KW-0418">Kinase</keyword>
<keyword evidence="14" id="KW-1185">Reference proteome</keyword>
<feature type="region of interest" description="Disordered" evidence="8">
    <location>
        <begin position="1"/>
        <end position="31"/>
    </location>
</feature>
<evidence type="ECO:0000259" key="11">
    <source>
        <dbReference type="PROSITE" id="PS50112"/>
    </source>
</evidence>
<dbReference type="InterPro" id="IPR005467">
    <property type="entry name" value="His_kinase_dom"/>
</dbReference>
<feature type="modified residue" description="4-aspartylphosphate" evidence="6">
    <location>
        <position position="901"/>
    </location>
</feature>
<dbReference type="Pfam" id="PF00072">
    <property type="entry name" value="Response_reg"/>
    <property type="match status" value="1"/>
</dbReference>
<dbReference type="Pfam" id="PF00512">
    <property type="entry name" value="HisKA"/>
    <property type="match status" value="1"/>
</dbReference>
<evidence type="ECO:0000256" key="6">
    <source>
        <dbReference type="PROSITE-ProRule" id="PRU00169"/>
    </source>
</evidence>
<dbReference type="InterPro" id="IPR000014">
    <property type="entry name" value="PAS"/>
</dbReference>
<dbReference type="InterPro" id="IPR003018">
    <property type="entry name" value="GAF"/>
</dbReference>
<evidence type="ECO:0000259" key="9">
    <source>
        <dbReference type="PROSITE" id="PS50109"/>
    </source>
</evidence>
<evidence type="ECO:0000256" key="7">
    <source>
        <dbReference type="SAM" id="Coils"/>
    </source>
</evidence>
<evidence type="ECO:0000256" key="5">
    <source>
        <dbReference type="ARBA" id="ARBA00022777"/>
    </source>
</evidence>
<evidence type="ECO:0000256" key="4">
    <source>
        <dbReference type="ARBA" id="ARBA00022679"/>
    </source>
</evidence>
<feature type="domain" description="Response regulatory" evidence="10">
    <location>
        <begin position="851"/>
        <end position="966"/>
    </location>
</feature>
<dbReference type="Gene3D" id="3.40.50.2300">
    <property type="match status" value="1"/>
</dbReference>
<dbReference type="Gene3D" id="3.30.450.40">
    <property type="match status" value="2"/>
</dbReference>
<dbReference type="InterPro" id="IPR004358">
    <property type="entry name" value="Sig_transdc_His_kin-like_C"/>
</dbReference>
<reference evidence="13" key="1">
    <citation type="submission" date="2021-07" db="EMBL/GenBank/DDBJ databases">
        <title>Shinella sp. nov., a novel member of the genus Shinella from water.</title>
        <authorList>
            <person name="Deng Y."/>
        </authorList>
    </citation>
    <scope>NUCLEOTIDE SEQUENCE</scope>
    <source>
        <strain evidence="13">CPCC 100929</strain>
    </source>
</reference>
<dbReference type="InterPro" id="IPR036890">
    <property type="entry name" value="HATPase_C_sf"/>
</dbReference>
<evidence type="ECO:0000313" key="13">
    <source>
        <dbReference type="EMBL" id="MCQ4628463.1"/>
    </source>
</evidence>
<evidence type="ECO:0000256" key="1">
    <source>
        <dbReference type="ARBA" id="ARBA00000085"/>
    </source>
</evidence>
<dbReference type="CDD" id="cd00082">
    <property type="entry name" value="HisKA"/>
    <property type="match status" value="1"/>
</dbReference>
<evidence type="ECO:0000256" key="2">
    <source>
        <dbReference type="ARBA" id="ARBA00012438"/>
    </source>
</evidence>
<keyword evidence="3 6" id="KW-0597">Phosphoprotein</keyword>
<dbReference type="Gene3D" id="1.10.287.130">
    <property type="match status" value="1"/>
</dbReference>
<dbReference type="EC" id="2.7.13.3" evidence="2"/>
<gene>
    <name evidence="13" type="ORF">GB927_000365</name>
</gene>
<sequence>MRSPTALQRRRSSSPSQRIWPGGYTPQAAQNLTDANSIDRRDGYNPASCFAHQSRSYHVPAQQDDDQKTQPAVTMPPASTEGLAASEARLRFLDVLGKATAPSADADEILAITTRMLGQYLDVSVCAYADMEPDQDHFTIRGDWSASGSSSIRGYYSLAAFGVRAVDDLHAGRPLVINDNRAELPPEEAATFQAIGISATICMPLVKQRRLTALMAIHHRQPHVWRPAELAILGEVTERSWAHIERVRSQQTAREAAERLKLATDAASIGIWDFDVTANRLTWDTRCKALFGLPPDAEITYEGSFLAGLHPDDRDRADKAVQESVFGTITKPFNIEYRTIGITDHRERWIAANGDVVASDDGVRFVGSVRDITAQKKAERHLQIMNDTGATIAAELDLEKIVQTVTDAGVELSGAEFGAFFYNVLDNEGGSYMLYALSGAPRSAFETYPMPRATDVFKPTFLGEGVVRSNDILKDQRYGHNLPRKGMPEGHLPVRSYLAVPVISRSGAVLGGLFFGHQETERFGEEHETALLGIAGHAATAIDNARLFQAVEAELAERRRAEAALQALNATLEERVADEVAERAKAEEQLRQAQKMEAVGQLTGGIAHDFNNMLAVILGGLSMLQRRLARGDTDVGRFVDGAVDAAQRAATLTQRLLAFSRRQPLSPQPLDPNRVVGGMSELLNRTLGETVALETVLAAGAWQINADPGQLENTLLNLCVNARDAMPNGGRLTIETANIYVDDRYARDAGLETGQFVLIAVTDTGTGMADAVVAKAFDPFYTTKAVGKGTGLGLSQVYGFVRQSGGAVKLYSEIGVGTTVKVYLPRHYGAIAAAEENTAVQHLSPGREGEVIMVVEDDDRVRAVSADALRELGYTVIEAADGAEALRIIEGGQTLSLLFTDVVMPGMSGRELVDQLRTKGVSVPVLYTTGYTRNAIVHNGILEPHTQLLPKPFTIEDLANKIRSILDVKSLREAD</sequence>
<dbReference type="SUPFAM" id="SSF55785">
    <property type="entry name" value="PYP-like sensor domain (PAS domain)"/>
    <property type="match status" value="1"/>
</dbReference>
<dbReference type="InterPro" id="IPR035965">
    <property type="entry name" value="PAS-like_dom_sf"/>
</dbReference>
<feature type="domain" description="Histidine kinase" evidence="9">
    <location>
        <begin position="605"/>
        <end position="828"/>
    </location>
</feature>
<dbReference type="InterPro" id="IPR029016">
    <property type="entry name" value="GAF-like_dom_sf"/>
</dbReference>
<dbReference type="PROSITE" id="PS50112">
    <property type="entry name" value="PAS"/>
    <property type="match status" value="1"/>
</dbReference>
<dbReference type="SMART" id="SM00065">
    <property type="entry name" value="GAF"/>
    <property type="match status" value="2"/>
</dbReference>
<dbReference type="PROSITE" id="PS50110">
    <property type="entry name" value="RESPONSE_REGULATORY"/>
    <property type="match status" value="1"/>
</dbReference>
<dbReference type="SUPFAM" id="SSF55874">
    <property type="entry name" value="ATPase domain of HSP90 chaperone/DNA topoisomerase II/histidine kinase"/>
    <property type="match status" value="1"/>
</dbReference>
<dbReference type="PROSITE" id="PS50113">
    <property type="entry name" value="PAC"/>
    <property type="match status" value="1"/>
</dbReference>